<keyword evidence="1" id="KW-1133">Transmembrane helix</keyword>
<evidence type="ECO:0000313" key="2">
    <source>
        <dbReference type="EMBL" id="PBK79214.1"/>
    </source>
</evidence>
<dbReference type="InParanoid" id="A0A2H3CD22"/>
<dbReference type="AlphaFoldDB" id="A0A2H3CD22"/>
<dbReference type="Proteomes" id="UP000217790">
    <property type="component" value="Unassembled WGS sequence"/>
</dbReference>
<protein>
    <submittedName>
        <fullName evidence="2">Uncharacterized protein</fullName>
    </submittedName>
</protein>
<keyword evidence="1" id="KW-0472">Membrane</keyword>
<reference evidence="3" key="1">
    <citation type="journal article" date="2017" name="Nat. Ecol. Evol.">
        <title>Genome expansion and lineage-specific genetic innovations in the forest pathogenic fungi Armillaria.</title>
        <authorList>
            <person name="Sipos G."/>
            <person name="Prasanna A.N."/>
            <person name="Walter M.C."/>
            <person name="O'Connor E."/>
            <person name="Balint B."/>
            <person name="Krizsan K."/>
            <person name="Kiss B."/>
            <person name="Hess J."/>
            <person name="Varga T."/>
            <person name="Slot J."/>
            <person name="Riley R."/>
            <person name="Boka B."/>
            <person name="Rigling D."/>
            <person name="Barry K."/>
            <person name="Lee J."/>
            <person name="Mihaltcheva S."/>
            <person name="LaButti K."/>
            <person name="Lipzen A."/>
            <person name="Waldron R."/>
            <person name="Moloney N.M."/>
            <person name="Sperisen C."/>
            <person name="Kredics L."/>
            <person name="Vagvoelgyi C."/>
            <person name="Patrignani A."/>
            <person name="Fitzpatrick D."/>
            <person name="Nagy I."/>
            <person name="Doyle S."/>
            <person name="Anderson J.B."/>
            <person name="Grigoriev I.V."/>
            <person name="Gueldener U."/>
            <person name="Muensterkoetter M."/>
            <person name="Nagy L.G."/>
        </authorList>
    </citation>
    <scope>NUCLEOTIDE SEQUENCE [LARGE SCALE GENOMIC DNA]</scope>
    <source>
        <strain evidence="3">Ar21-2</strain>
    </source>
</reference>
<evidence type="ECO:0000256" key="1">
    <source>
        <dbReference type="SAM" id="Phobius"/>
    </source>
</evidence>
<gene>
    <name evidence="2" type="ORF">ARMGADRAFT_1093355</name>
</gene>
<dbReference type="EMBL" id="KZ293799">
    <property type="protein sequence ID" value="PBK79214.1"/>
    <property type="molecule type" value="Genomic_DNA"/>
</dbReference>
<keyword evidence="1" id="KW-0812">Transmembrane</keyword>
<name>A0A2H3CD22_ARMGA</name>
<evidence type="ECO:0000313" key="3">
    <source>
        <dbReference type="Proteomes" id="UP000217790"/>
    </source>
</evidence>
<sequence>MSDKSNDTVPYWNLGPCAGIYTNTMNFKVGYKTYKVVHGRARQSSYHITNCFDLRCARRPISRHTLAEVPVPCLVILNAPASTEFYQEGIDSLLSLWPGMTDSKEYQAGPTTLMTYCIWLKKGCFEAYPMVCGATGAFKTWPTVGILHKIVYPTMYTSSPKDELSNRTHLGMYEEEYRCVFRLCAIRPGKYCTQPSRLTVGIGSMARDSFLVLSTNVLILPLGVSILDFAYMAAFDLSSRHTFAEPIDETTGSGRNF</sequence>
<keyword evidence="3" id="KW-1185">Reference proteome</keyword>
<organism evidence="2 3">
    <name type="scientific">Armillaria gallica</name>
    <name type="common">Bulbous honey fungus</name>
    <name type="synonym">Armillaria bulbosa</name>
    <dbReference type="NCBI Taxonomy" id="47427"/>
    <lineage>
        <taxon>Eukaryota</taxon>
        <taxon>Fungi</taxon>
        <taxon>Dikarya</taxon>
        <taxon>Basidiomycota</taxon>
        <taxon>Agaricomycotina</taxon>
        <taxon>Agaricomycetes</taxon>
        <taxon>Agaricomycetidae</taxon>
        <taxon>Agaricales</taxon>
        <taxon>Marasmiineae</taxon>
        <taxon>Physalacriaceae</taxon>
        <taxon>Armillaria</taxon>
    </lineage>
</organism>
<proteinExistence type="predicted"/>
<feature type="transmembrane region" description="Helical" evidence="1">
    <location>
        <begin position="210"/>
        <end position="231"/>
    </location>
</feature>
<accession>A0A2H3CD22</accession>